<keyword evidence="7" id="KW-0472">Membrane</keyword>
<dbReference type="InterPro" id="IPR016169">
    <property type="entry name" value="FAD-bd_PCMH_sub2"/>
</dbReference>
<dbReference type="GO" id="GO:0050660">
    <property type="term" value="F:flavin adenine dinucleotide binding"/>
    <property type="evidence" value="ECO:0007669"/>
    <property type="project" value="InterPro"/>
</dbReference>
<sequence length="528" mass="58596">MDFSWLSDPYALLGLLTLIVLEVVLGVDNLIFVAILAEKLPPQQRDRARVLGLSLALIMRLFMLAGISWLVKLTEPLFSVMGQSFAGRDLIMLGGGLFLLFKATMELHERLEGVEHSDGNGQKAYAAFATVVVQILVLDAVFSIDSVVTAIGMSEHLGIMMLAVVIAMSMMIMASKPLTRFVNAHPTVVMLCLGFLLMIGFSLIADGFGFHIPKGYLYAAIGFSVLIEVFNQVANVNHQRYLNSRNTFRSRTADTVLRLLGNAPLQHGNHHEQEKEEGPREDREGAFAHNERAMIHSVLTLAERPIRVIATPRSDIHRLDISQDAEQQRKVLRDSPYSRLLVVGAGRIDEPLGIVARKDLLAQLLDGQTLDVMAALRQPLVLPEGMTVLKALEAFRQQAADMAFVVNEFGSLEGIVTQKDLMEAIAGDFPEEHERHEQPALVQGEDGSLDVEGSTELVTLEQYIELGNYEEEDFHTVAGLLMHRLERIPRQGDSIREGGWEIVVTEQKGNRTERVSIRPLPKLDDEQG</sequence>
<dbReference type="CDD" id="cd04590">
    <property type="entry name" value="CBS_pair_CorC_HlyC_assoc"/>
    <property type="match status" value="1"/>
</dbReference>
<dbReference type="AlphaFoldDB" id="A0A318JMV2"/>
<dbReference type="SMART" id="SM00116">
    <property type="entry name" value="CBS"/>
    <property type="match status" value="2"/>
</dbReference>
<dbReference type="RefSeq" id="WP_110313059.1">
    <property type="nucleotide sequence ID" value="NZ_QJKC01000003.1"/>
</dbReference>
<feature type="transmembrane region" description="Helical" evidence="7">
    <location>
        <begin position="12"/>
        <end position="36"/>
    </location>
</feature>
<dbReference type="PANTHER" id="PTHR22777:SF30">
    <property type="entry name" value="UPF0053 PROTEIN YEGH"/>
    <property type="match status" value="1"/>
</dbReference>
<dbReference type="SMART" id="SM01091">
    <property type="entry name" value="CorC_HlyC"/>
    <property type="match status" value="1"/>
</dbReference>
<feature type="transmembrane region" description="Helical" evidence="7">
    <location>
        <begin position="187"/>
        <end position="210"/>
    </location>
</feature>
<proteinExistence type="inferred from homology"/>
<dbReference type="InterPro" id="IPR000644">
    <property type="entry name" value="CBS_dom"/>
</dbReference>
<dbReference type="InterPro" id="IPR036318">
    <property type="entry name" value="FAD-bd_PCMH-like_sf"/>
</dbReference>
<dbReference type="InterPro" id="IPR046342">
    <property type="entry name" value="CBS_dom_sf"/>
</dbReference>
<dbReference type="OrthoDB" id="9805314at2"/>
<dbReference type="InterPro" id="IPR044751">
    <property type="entry name" value="Ion_transp-like_CBS"/>
</dbReference>
<evidence type="ECO:0000259" key="8">
    <source>
        <dbReference type="PROSITE" id="PS51371"/>
    </source>
</evidence>
<comment type="similarity">
    <text evidence="2">Belongs to the UPF0053 family.</text>
</comment>
<dbReference type="InterPro" id="IPR005496">
    <property type="entry name" value="Integral_membrane_TerC"/>
</dbReference>
<dbReference type="InterPro" id="IPR005170">
    <property type="entry name" value="Transptr-assoc_dom"/>
</dbReference>
<evidence type="ECO:0000256" key="1">
    <source>
        <dbReference type="ARBA" id="ARBA00004651"/>
    </source>
</evidence>
<dbReference type="Pfam" id="PF03471">
    <property type="entry name" value="CorC_HlyC"/>
    <property type="match status" value="1"/>
</dbReference>
<gene>
    <name evidence="9" type="ORF">DFR38_103206</name>
</gene>
<feature type="transmembrane region" description="Helical" evidence="7">
    <location>
        <begin position="48"/>
        <end position="70"/>
    </location>
</feature>
<dbReference type="GO" id="GO:0005886">
    <property type="term" value="C:plasma membrane"/>
    <property type="evidence" value="ECO:0007669"/>
    <property type="project" value="UniProtKB-SubCell"/>
</dbReference>
<dbReference type="PANTHER" id="PTHR22777">
    <property type="entry name" value="HEMOLYSIN-RELATED"/>
    <property type="match status" value="1"/>
</dbReference>
<dbReference type="Proteomes" id="UP000248395">
    <property type="component" value="Unassembled WGS sequence"/>
</dbReference>
<evidence type="ECO:0000256" key="5">
    <source>
        <dbReference type="ARBA" id="ARBA00023122"/>
    </source>
</evidence>
<dbReference type="SUPFAM" id="SSF54631">
    <property type="entry name" value="CBS-domain pair"/>
    <property type="match status" value="1"/>
</dbReference>
<evidence type="ECO:0000256" key="6">
    <source>
        <dbReference type="PROSITE-ProRule" id="PRU00703"/>
    </source>
</evidence>
<dbReference type="Gene3D" id="3.10.580.10">
    <property type="entry name" value="CBS-domain"/>
    <property type="match status" value="1"/>
</dbReference>
<evidence type="ECO:0000256" key="2">
    <source>
        <dbReference type="ARBA" id="ARBA00006337"/>
    </source>
</evidence>
<dbReference type="Pfam" id="PF03741">
    <property type="entry name" value="TerC"/>
    <property type="match status" value="1"/>
</dbReference>
<keyword evidence="7" id="KW-0812">Transmembrane</keyword>
<dbReference type="PROSITE" id="PS51371">
    <property type="entry name" value="CBS"/>
    <property type="match status" value="2"/>
</dbReference>
<organism evidence="9 10">
    <name type="scientific">Aquitalea magnusonii</name>
    <dbReference type="NCBI Taxonomy" id="332411"/>
    <lineage>
        <taxon>Bacteria</taxon>
        <taxon>Pseudomonadati</taxon>
        <taxon>Pseudomonadota</taxon>
        <taxon>Betaproteobacteria</taxon>
        <taxon>Neisseriales</taxon>
        <taxon>Chromobacteriaceae</taxon>
        <taxon>Aquitalea</taxon>
    </lineage>
</organism>
<dbReference type="Gene3D" id="3.30.465.10">
    <property type="match status" value="1"/>
</dbReference>
<keyword evidence="10" id="KW-1185">Reference proteome</keyword>
<dbReference type="SUPFAM" id="SSF56176">
    <property type="entry name" value="FAD-binding/transporter-associated domain-like"/>
    <property type="match status" value="1"/>
</dbReference>
<name>A0A318JMV2_9NEIS</name>
<keyword evidence="7" id="KW-1133">Transmembrane helix</keyword>
<evidence type="ECO:0000256" key="7">
    <source>
        <dbReference type="SAM" id="Phobius"/>
    </source>
</evidence>
<protein>
    <submittedName>
        <fullName evidence="9">Putative tellurium resistance membrane protein TerC</fullName>
    </submittedName>
</protein>
<evidence type="ECO:0000313" key="10">
    <source>
        <dbReference type="Proteomes" id="UP000248395"/>
    </source>
</evidence>
<feature type="transmembrane region" description="Helical" evidence="7">
    <location>
        <begin position="85"/>
        <end position="103"/>
    </location>
</feature>
<comment type="subcellular location">
    <subcellularLocation>
        <location evidence="1">Cell membrane</location>
        <topology evidence="1">Multi-pass membrane protein</topology>
    </subcellularLocation>
</comment>
<feature type="domain" description="CBS" evidence="8">
    <location>
        <begin position="375"/>
        <end position="435"/>
    </location>
</feature>
<evidence type="ECO:0000256" key="3">
    <source>
        <dbReference type="ARBA" id="ARBA00022475"/>
    </source>
</evidence>
<evidence type="ECO:0000256" key="4">
    <source>
        <dbReference type="ARBA" id="ARBA00022737"/>
    </source>
</evidence>
<accession>A0A318JMV2</accession>
<keyword evidence="3" id="KW-1003">Cell membrane</keyword>
<feature type="transmembrane region" description="Helical" evidence="7">
    <location>
        <begin position="156"/>
        <end position="175"/>
    </location>
</feature>
<keyword evidence="4" id="KW-0677">Repeat</keyword>
<feature type="transmembrane region" description="Helical" evidence="7">
    <location>
        <begin position="124"/>
        <end position="144"/>
    </location>
</feature>
<dbReference type="EMBL" id="QJKC01000003">
    <property type="protein sequence ID" value="PXX50026.1"/>
    <property type="molecule type" value="Genomic_DNA"/>
</dbReference>
<keyword evidence="5 6" id="KW-0129">CBS domain</keyword>
<evidence type="ECO:0000313" key="9">
    <source>
        <dbReference type="EMBL" id="PXX50026.1"/>
    </source>
</evidence>
<feature type="domain" description="CBS" evidence="8">
    <location>
        <begin position="310"/>
        <end position="372"/>
    </location>
</feature>
<dbReference type="Pfam" id="PF00571">
    <property type="entry name" value="CBS"/>
    <property type="match status" value="1"/>
</dbReference>
<comment type="caution">
    <text evidence="9">The sequence shown here is derived from an EMBL/GenBank/DDBJ whole genome shotgun (WGS) entry which is preliminary data.</text>
</comment>
<reference evidence="9 10" key="1">
    <citation type="submission" date="2018-05" db="EMBL/GenBank/DDBJ databases">
        <title>Genomic Encyclopedia of Type Strains, Phase IV (KMG-IV): sequencing the most valuable type-strain genomes for metagenomic binning, comparative biology and taxonomic classification.</title>
        <authorList>
            <person name="Goeker M."/>
        </authorList>
    </citation>
    <scope>NUCLEOTIDE SEQUENCE [LARGE SCALE GENOMIC DNA]</scope>
    <source>
        <strain evidence="9 10">DSM 25134</strain>
    </source>
</reference>